<evidence type="ECO:0000256" key="1">
    <source>
        <dbReference type="ARBA" id="ARBA00022801"/>
    </source>
</evidence>
<dbReference type="STRING" id="983965.A0A2T4CCZ5"/>
<evidence type="ECO:0000259" key="3">
    <source>
        <dbReference type="Pfam" id="PF00561"/>
    </source>
</evidence>
<dbReference type="EMBL" id="KZ679128">
    <property type="protein sequence ID" value="PTB79439.1"/>
    <property type="molecule type" value="Genomic_DNA"/>
</dbReference>
<evidence type="ECO:0000313" key="4">
    <source>
        <dbReference type="EMBL" id="PTB79439.1"/>
    </source>
</evidence>
<protein>
    <submittedName>
        <fullName evidence="4">Alpha/beta-hydrolase</fullName>
    </submittedName>
</protein>
<dbReference type="AlphaFoldDB" id="A0A2T4CCZ5"/>
<dbReference type="PANTHER" id="PTHR43329">
    <property type="entry name" value="EPOXIDE HYDROLASE"/>
    <property type="match status" value="1"/>
</dbReference>
<dbReference type="InterPro" id="IPR000073">
    <property type="entry name" value="AB_hydrolase_1"/>
</dbReference>
<organism evidence="4 5">
    <name type="scientific">Trichoderma longibrachiatum ATCC 18648</name>
    <dbReference type="NCBI Taxonomy" id="983965"/>
    <lineage>
        <taxon>Eukaryota</taxon>
        <taxon>Fungi</taxon>
        <taxon>Dikarya</taxon>
        <taxon>Ascomycota</taxon>
        <taxon>Pezizomycotina</taxon>
        <taxon>Sordariomycetes</taxon>
        <taxon>Hypocreomycetidae</taxon>
        <taxon>Hypocreales</taxon>
        <taxon>Hypocreaceae</taxon>
        <taxon>Trichoderma</taxon>
    </lineage>
</organism>
<dbReference type="Proteomes" id="UP000240760">
    <property type="component" value="Unassembled WGS sequence"/>
</dbReference>
<name>A0A2T4CCZ5_TRILO</name>
<dbReference type="OrthoDB" id="408373at2759"/>
<accession>A0A2T4CCZ5</accession>
<reference evidence="4 5" key="1">
    <citation type="submission" date="2016-07" db="EMBL/GenBank/DDBJ databases">
        <title>Multiple horizontal gene transfer events from other fungi enriched the ability of initially mycotrophic Trichoderma (Ascomycota) to feed on dead plant biomass.</title>
        <authorList>
            <consortium name="DOE Joint Genome Institute"/>
            <person name="Aerts A."/>
            <person name="Atanasova L."/>
            <person name="Chenthamara K."/>
            <person name="Zhang J."/>
            <person name="Grujic M."/>
            <person name="Henrissat B."/>
            <person name="Kuo A."/>
            <person name="Salamov A."/>
            <person name="Lipzen A."/>
            <person name="Labutti K."/>
            <person name="Barry K."/>
            <person name="Miao Y."/>
            <person name="Rahimi M.J."/>
            <person name="Shen Q."/>
            <person name="Grigoriev I.V."/>
            <person name="Kubicek C.P."/>
            <person name="Druzhinina I.S."/>
        </authorList>
    </citation>
    <scope>NUCLEOTIDE SEQUENCE [LARGE SCALE GENOMIC DNA]</scope>
    <source>
        <strain evidence="4 5">ATCC 18648</strain>
    </source>
</reference>
<comment type="similarity">
    <text evidence="2">Belongs to the AB hydrolase superfamily. Epoxide hydrolase family.</text>
</comment>
<gene>
    <name evidence="4" type="ORF">M440DRAFT_1327169</name>
</gene>
<dbReference type="SUPFAM" id="SSF53474">
    <property type="entry name" value="alpha/beta-Hydrolases"/>
    <property type="match status" value="1"/>
</dbReference>
<dbReference type="GO" id="GO:0016787">
    <property type="term" value="F:hydrolase activity"/>
    <property type="evidence" value="ECO:0007669"/>
    <property type="project" value="UniProtKB-KW"/>
</dbReference>
<keyword evidence="1 4" id="KW-0378">Hydrolase</keyword>
<dbReference type="PRINTS" id="PR00412">
    <property type="entry name" value="EPOXHYDRLASE"/>
</dbReference>
<dbReference type="Gene3D" id="3.40.50.1820">
    <property type="entry name" value="alpha/beta hydrolase"/>
    <property type="match status" value="1"/>
</dbReference>
<dbReference type="InterPro" id="IPR000639">
    <property type="entry name" value="Epox_hydrolase-like"/>
</dbReference>
<keyword evidence="5" id="KW-1185">Reference proteome</keyword>
<sequence length="346" mass="38704">MDTSKLKPNDPRVKYETKQIRGKTYSYILSEPQDPQKQLHETVVLVHGWPDMAFGWRHQIPYLTSLGFRVVAPNMLGYAGTDAPRDLGEFTLKSVAADVAELARSFVGPEGQIVLGGHDWGGAVVWRTAYYHPELIKAVFSVCTPLHPLSAEYTPLEDVIAAGHMLNFKYQLQLKGPDVEGRIQGKDMLRRFFRAMFGGRGPNGEVGFSTSEGLHFDVLDKLGAPPLLDEEELEYYVEQYALQEAPELRGPLNWYRTRELNAKDEMERARDGPPLRFEMPALFVAASKDNALPPAMSKGMDGFFRDLTRAEVDATHWALTQAGDEVNRLIGEWLDKALNGAVKAAL</sequence>
<dbReference type="InterPro" id="IPR029058">
    <property type="entry name" value="AB_hydrolase_fold"/>
</dbReference>
<proteinExistence type="inferred from homology"/>
<evidence type="ECO:0000313" key="5">
    <source>
        <dbReference type="Proteomes" id="UP000240760"/>
    </source>
</evidence>
<evidence type="ECO:0000256" key="2">
    <source>
        <dbReference type="ARBA" id="ARBA00038334"/>
    </source>
</evidence>
<feature type="domain" description="AB hydrolase-1" evidence="3">
    <location>
        <begin position="42"/>
        <end position="319"/>
    </location>
</feature>
<dbReference type="Pfam" id="PF00561">
    <property type="entry name" value="Abhydrolase_1"/>
    <property type="match status" value="1"/>
</dbReference>